<dbReference type="PANTHER" id="PTHR31511">
    <property type="entry name" value="PROTEIN CBG23764"/>
    <property type="match status" value="1"/>
</dbReference>
<sequence length="243" mass="27970">MSLPMGELPKEIQLKHAVVNIRNNDYFGFAYSIMSCLYPTQQNANHISSYPDFRDVLHFTGINFPVTIEQIPKFENLNGISVNVYTLKLNGGKYSVLPAYVTRKKLDRHANLLLIQNKNKTKKYQKHQAFTLGYYFHCTYDKNLAYYKSYESLDSVKRFFKGKIVISVKNLFKRQTIPLDIIVRLQGNLGVEPTPCNLRKLLLPQVSSVVKLGKLYQIFPYRSSILSLAGEEVTRLRSAAKTY</sequence>
<dbReference type="AlphaFoldDB" id="A0AAV8VM33"/>
<protein>
    <submittedName>
        <fullName evidence="1">Uncharacterized protein</fullName>
    </submittedName>
</protein>
<name>A0AAV8VM33_9CUCU</name>
<comment type="caution">
    <text evidence="1">The sequence shown here is derived from an EMBL/GenBank/DDBJ whole genome shotgun (WGS) entry which is preliminary data.</text>
</comment>
<reference evidence="1 2" key="1">
    <citation type="journal article" date="2023" name="Insect Mol. Biol.">
        <title>Genome sequencing provides insights into the evolution of gene families encoding plant cell wall-degrading enzymes in longhorned beetles.</title>
        <authorList>
            <person name="Shin N.R."/>
            <person name="Okamura Y."/>
            <person name="Kirsch R."/>
            <person name="Pauchet Y."/>
        </authorList>
    </citation>
    <scope>NUCLEOTIDE SEQUENCE [LARGE SCALE GENOMIC DNA]</scope>
    <source>
        <strain evidence="1">EAD_L_NR</strain>
    </source>
</reference>
<proteinExistence type="predicted"/>
<dbReference type="PANTHER" id="PTHR31511:SF12">
    <property type="entry name" value="RHO TERMINATION FACTOR N-TERMINAL DOMAIN-CONTAINING PROTEIN"/>
    <property type="match status" value="1"/>
</dbReference>
<organism evidence="1 2">
    <name type="scientific">Exocentrus adspersus</name>
    <dbReference type="NCBI Taxonomy" id="1586481"/>
    <lineage>
        <taxon>Eukaryota</taxon>
        <taxon>Metazoa</taxon>
        <taxon>Ecdysozoa</taxon>
        <taxon>Arthropoda</taxon>
        <taxon>Hexapoda</taxon>
        <taxon>Insecta</taxon>
        <taxon>Pterygota</taxon>
        <taxon>Neoptera</taxon>
        <taxon>Endopterygota</taxon>
        <taxon>Coleoptera</taxon>
        <taxon>Polyphaga</taxon>
        <taxon>Cucujiformia</taxon>
        <taxon>Chrysomeloidea</taxon>
        <taxon>Cerambycidae</taxon>
        <taxon>Lamiinae</taxon>
        <taxon>Acanthocinini</taxon>
        <taxon>Exocentrus</taxon>
    </lineage>
</organism>
<dbReference type="Proteomes" id="UP001159042">
    <property type="component" value="Unassembled WGS sequence"/>
</dbReference>
<dbReference type="EMBL" id="JANEYG010000055">
    <property type="protein sequence ID" value="KAJ8915298.1"/>
    <property type="molecule type" value="Genomic_DNA"/>
</dbReference>
<evidence type="ECO:0000313" key="2">
    <source>
        <dbReference type="Proteomes" id="UP001159042"/>
    </source>
</evidence>
<gene>
    <name evidence="1" type="ORF">NQ315_014806</name>
</gene>
<accession>A0AAV8VM33</accession>
<evidence type="ECO:0000313" key="1">
    <source>
        <dbReference type="EMBL" id="KAJ8915298.1"/>
    </source>
</evidence>
<keyword evidence="2" id="KW-1185">Reference proteome</keyword>